<feature type="domain" description="DDH" evidence="1">
    <location>
        <begin position="34"/>
        <end position="169"/>
    </location>
</feature>
<dbReference type="PANTHER" id="PTHR47618">
    <property type="entry name" value="BIFUNCTIONAL OLIGORIBONUCLEASE AND PAP PHOSPHATASE NRNA"/>
    <property type="match status" value="1"/>
</dbReference>
<reference evidence="2" key="1">
    <citation type="journal article" date="2015" name="Proc. Natl. Acad. Sci. U.S.A.">
        <title>Networks of energetic and metabolic interactions define dynamics in microbial communities.</title>
        <authorList>
            <person name="Embree M."/>
            <person name="Liu J.K."/>
            <person name="Al-Bassam M.M."/>
            <person name="Zengler K."/>
        </authorList>
    </citation>
    <scope>NUCLEOTIDE SEQUENCE</scope>
</reference>
<protein>
    <submittedName>
        <fullName evidence="2">Kef-type k+ transport system</fullName>
    </submittedName>
</protein>
<sequence length="338" mass="38100">MKMKTIKVQRVTPVDAVKLCKFFRREDRWLILVNADPDALGSAMALRRIMSRRVEAADIAKVNEVTRPDNLAMIRFLRIPLMRFTPKLAKKYTRFALVDSQPHHHPDFAGIPFSVVIDHHPLKADAPVAADYVDIRPGLGATSTILAEYLRAMRIRPGKLLATALVYGIKTDTQNFSRPFKHGDILAFSGLNKYAGQDLLRRIVHSEFHKSWLKYFSRAFRKMRFVGSRGLFVYMDRLESPDILVILADFFTRVHGLSWDMICGVSEGKAVAVFRGDGLFRDMGKVASGHFGDVGSAGGHKTMARAEIDLEKLAGQGPEEFFWKRLTGKRLGKPTKNA</sequence>
<dbReference type="Gene3D" id="3.90.1640.10">
    <property type="entry name" value="inorganic pyrophosphatase (n-terminal core)"/>
    <property type="match status" value="1"/>
</dbReference>
<dbReference type="InterPro" id="IPR051319">
    <property type="entry name" value="Oligoribo/pAp-PDE_c-di-AMP_PDE"/>
</dbReference>
<evidence type="ECO:0000313" key="2">
    <source>
        <dbReference type="EMBL" id="KUG27720.1"/>
    </source>
</evidence>
<accession>A0A0W8G3I2</accession>
<dbReference type="EMBL" id="LNQE01000295">
    <property type="protein sequence ID" value="KUG27720.1"/>
    <property type="molecule type" value="Genomic_DNA"/>
</dbReference>
<dbReference type="InterPro" id="IPR001667">
    <property type="entry name" value="DDH_dom"/>
</dbReference>
<organism evidence="2">
    <name type="scientific">hydrocarbon metagenome</name>
    <dbReference type="NCBI Taxonomy" id="938273"/>
    <lineage>
        <taxon>unclassified sequences</taxon>
        <taxon>metagenomes</taxon>
        <taxon>ecological metagenomes</taxon>
    </lineage>
</organism>
<dbReference type="SUPFAM" id="SSF64182">
    <property type="entry name" value="DHH phosphoesterases"/>
    <property type="match status" value="1"/>
</dbReference>
<dbReference type="AlphaFoldDB" id="A0A0W8G3I2"/>
<gene>
    <name evidence="2" type="ORF">ASZ90_002422</name>
</gene>
<proteinExistence type="predicted"/>
<dbReference type="PANTHER" id="PTHR47618:SF1">
    <property type="entry name" value="BIFUNCTIONAL OLIGORIBONUCLEASE AND PAP PHOSPHATASE NRNA"/>
    <property type="match status" value="1"/>
</dbReference>
<dbReference type="Pfam" id="PF01368">
    <property type="entry name" value="DHH"/>
    <property type="match status" value="1"/>
</dbReference>
<dbReference type="InterPro" id="IPR038763">
    <property type="entry name" value="DHH_sf"/>
</dbReference>
<comment type="caution">
    <text evidence="2">The sequence shown here is derived from an EMBL/GenBank/DDBJ whole genome shotgun (WGS) entry which is preliminary data.</text>
</comment>
<evidence type="ECO:0000259" key="1">
    <source>
        <dbReference type="Pfam" id="PF01368"/>
    </source>
</evidence>
<name>A0A0W8G3I2_9ZZZZ</name>